<dbReference type="InterPro" id="IPR033756">
    <property type="entry name" value="YlxH/NBP35"/>
</dbReference>
<dbReference type="CDD" id="cd02037">
    <property type="entry name" value="Mrp_NBP35"/>
    <property type="match status" value="1"/>
</dbReference>
<dbReference type="Pfam" id="PF10609">
    <property type="entry name" value="ParA"/>
    <property type="match status" value="1"/>
</dbReference>
<evidence type="ECO:0000259" key="9">
    <source>
        <dbReference type="Pfam" id="PF01883"/>
    </source>
</evidence>
<organism evidence="10 11">
    <name type="scientific">Actinomyces capricornis</name>
    <dbReference type="NCBI Taxonomy" id="2755559"/>
    <lineage>
        <taxon>Bacteria</taxon>
        <taxon>Bacillati</taxon>
        <taxon>Actinomycetota</taxon>
        <taxon>Actinomycetes</taxon>
        <taxon>Actinomycetales</taxon>
        <taxon>Actinomycetaceae</taxon>
        <taxon>Actinomyces</taxon>
    </lineage>
</organism>
<accession>A0ABN6K5V2</accession>
<dbReference type="InterPro" id="IPR019591">
    <property type="entry name" value="Mrp/NBP35_ATP-bd"/>
</dbReference>
<comment type="similarity">
    <text evidence="2">In the C-terminal section; belongs to the Mrp/NBP35 ATP-binding proteins family.</text>
</comment>
<dbReference type="InterPro" id="IPR034904">
    <property type="entry name" value="FSCA_dom_sf"/>
</dbReference>
<evidence type="ECO:0000313" key="11">
    <source>
        <dbReference type="Proteomes" id="UP000824496"/>
    </source>
</evidence>
<dbReference type="PANTHER" id="PTHR42961">
    <property type="entry name" value="IRON-SULFUR PROTEIN NUBPL"/>
    <property type="match status" value="1"/>
</dbReference>
<keyword evidence="6 8" id="KW-0408">Iron</keyword>
<evidence type="ECO:0000256" key="8">
    <source>
        <dbReference type="HAMAP-Rule" id="MF_02040"/>
    </source>
</evidence>
<keyword evidence="8" id="KW-0378">Hydrolase</keyword>
<comment type="subunit">
    <text evidence="8">Homodimer.</text>
</comment>
<feature type="binding site" evidence="8">
    <location>
        <begin position="121"/>
        <end position="128"/>
    </location>
    <ligand>
        <name>ATP</name>
        <dbReference type="ChEBI" id="CHEBI:30616"/>
    </ligand>
</feature>
<dbReference type="InterPro" id="IPR027417">
    <property type="entry name" value="P-loop_NTPase"/>
</dbReference>
<protein>
    <recommendedName>
        <fullName evidence="8">Iron-sulfur cluster carrier protein</fullName>
    </recommendedName>
</protein>
<comment type="similarity">
    <text evidence="8">Belongs to the Mrp/NBP35 ATP-binding proteins family.</text>
</comment>
<dbReference type="Pfam" id="PF01883">
    <property type="entry name" value="FeS_assembly_P"/>
    <property type="match status" value="1"/>
</dbReference>
<keyword evidence="7 8" id="KW-0411">Iron-sulfur</keyword>
<keyword evidence="5 8" id="KW-0067">ATP-binding</keyword>
<keyword evidence="3 8" id="KW-0479">Metal-binding</keyword>
<dbReference type="HAMAP" id="MF_02040">
    <property type="entry name" value="Mrp_NBP35"/>
    <property type="match status" value="1"/>
</dbReference>
<evidence type="ECO:0000256" key="4">
    <source>
        <dbReference type="ARBA" id="ARBA00022741"/>
    </source>
</evidence>
<comment type="similarity">
    <text evidence="1">In the N-terminal section; belongs to the MIP18 family.</text>
</comment>
<feature type="domain" description="MIP18 family-like" evidence="9">
    <location>
        <begin position="7"/>
        <end position="78"/>
    </location>
</feature>
<dbReference type="InterPro" id="IPR002744">
    <property type="entry name" value="MIP18-like"/>
</dbReference>
<dbReference type="EMBL" id="AP025017">
    <property type="protein sequence ID" value="BDA65029.1"/>
    <property type="molecule type" value="Genomic_DNA"/>
</dbReference>
<reference evidence="10 11" key="1">
    <citation type="submission" date="2021-08" db="EMBL/GenBank/DDBJ databases">
        <title>Whole genome sequence of novel Actinomyces species strain MAS-1.</title>
        <authorList>
            <person name="Saito M."/>
            <person name="Kuwahara N."/>
            <person name="Takizawa T."/>
            <person name="Gotouda H."/>
            <person name="Ochiai T."/>
        </authorList>
    </citation>
    <scope>NUCLEOTIDE SEQUENCE [LARGE SCALE GENOMIC DNA]</scope>
    <source>
        <strain evidence="10 11">MAS-1</strain>
    </source>
</reference>
<name>A0ABN6K5V2_9ACTO</name>
<evidence type="ECO:0000256" key="1">
    <source>
        <dbReference type="ARBA" id="ARBA00007352"/>
    </source>
</evidence>
<dbReference type="Proteomes" id="UP000824496">
    <property type="component" value="Chromosome"/>
</dbReference>
<evidence type="ECO:0000256" key="3">
    <source>
        <dbReference type="ARBA" id="ARBA00022723"/>
    </source>
</evidence>
<evidence type="ECO:0000256" key="7">
    <source>
        <dbReference type="ARBA" id="ARBA00023014"/>
    </source>
</evidence>
<dbReference type="SUPFAM" id="SSF52540">
    <property type="entry name" value="P-loop containing nucleoside triphosphate hydrolases"/>
    <property type="match status" value="1"/>
</dbReference>
<evidence type="ECO:0000256" key="6">
    <source>
        <dbReference type="ARBA" id="ARBA00023004"/>
    </source>
</evidence>
<dbReference type="RefSeq" id="WP_223907678.1">
    <property type="nucleotide sequence ID" value="NZ_AP025017.1"/>
</dbReference>
<dbReference type="PROSITE" id="PS01215">
    <property type="entry name" value="MRP"/>
    <property type="match status" value="1"/>
</dbReference>
<comment type="function">
    <text evidence="8">Binds and transfers iron-sulfur (Fe-S) clusters to target apoproteins. Can hydrolyze ATP.</text>
</comment>
<dbReference type="InterPro" id="IPR000808">
    <property type="entry name" value="Mrp-like_CS"/>
</dbReference>
<gene>
    <name evidence="10" type="primary">mrp</name>
    <name evidence="10" type="ORF">MANAM107_18630</name>
</gene>
<evidence type="ECO:0000256" key="2">
    <source>
        <dbReference type="ARBA" id="ARBA00008205"/>
    </source>
</evidence>
<dbReference type="PANTHER" id="PTHR42961:SF2">
    <property type="entry name" value="IRON-SULFUR PROTEIN NUBPL"/>
    <property type="match status" value="1"/>
</dbReference>
<evidence type="ECO:0000313" key="10">
    <source>
        <dbReference type="EMBL" id="BDA65029.1"/>
    </source>
</evidence>
<proteinExistence type="inferred from homology"/>
<dbReference type="Gene3D" id="3.40.50.300">
    <property type="entry name" value="P-loop containing nucleotide triphosphate hydrolases"/>
    <property type="match status" value="1"/>
</dbReference>
<dbReference type="Gene3D" id="3.30.300.130">
    <property type="entry name" value="Fe-S cluster assembly (FSCA)"/>
    <property type="match status" value="1"/>
</dbReference>
<evidence type="ECO:0000256" key="5">
    <source>
        <dbReference type="ARBA" id="ARBA00022840"/>
    </source>
</evidence>
<dbReference type="SUPFAM" id="SSF117916">
    <property type="entry name" value="Fe-S cluster assembly (FSCA) domain-like"/>
    <property type="match status" value="1"/>
</dbReference>
<keyword evidence="4 8" id="KW-0547">Nucleotide-binding</keyword>
<keyword evidence="11" id="KW-1185">Reference proteome</keyword>
<dbReference type="InterPro" id="IPR044304">
    <property type="entry name" value="NUBPL-like"/>
</dbReference>
<sequence>MPRPTQEAVLEALARVDDPEIRRPITDLGMVSSVEISEDGAVVVGVLLTVAGCPLKDTITSDTQREVGKVEGVTGVTVEMGVMNDEQRADLRRRLRGGASEPVIPFTQPGSLTRIYAVTSGKGGVGKSSVTAGLAAAMAAQGLSVGVVDADIYGFSIPRMLGVEQVPTQLDGMIVPPIAHGVKVISIGMFVEDKQPVVWRGPMLHRAVQQFLTDVFWGDLDVLLLDLPPGTGDVTISVAQLLPNAEILVVTTPQTAAAEVAERTGLIATQTKQQVVGVIENMSYMPQPDGSRVEIFGSGGGRKVSESLGQALGYEVPLLAELPLDIRMREGSDIGTPATVADEGRPAADAPAAQELSRVAQRLTHRARGLAGRSLGVTPA</sequence>